<evidence type="ECO:0000256" key="9">
    <source>
        <dbReference type="ARBA" id="ARBA00031293"/>
    </source>
</evidence>
<evidence type="ECO:0000256" key="10">
    <source>
        <dbReference type="SAM" id="Phobius"/>
    </source>
</evidence>
<evidence type="ECO:0000256" key="7">
    <source>
        <dbReference type="ARBA" id="ARBA00022989"/>
    </source>
</evidence>
<evidence type="ECO:0000256" key="6">
    <source>
        <dbReference type="ARBA" id="ARBA00022970"/>
    </source>
</evidence>
<evidence type="ECO:0000256" key="4">
    <source>
        <dbReference type="ARBA" id="ARBA00022448"/>
    </source>
</evidence>
<comment type="similarity">
    <text evidence="2">Belongs to the dicarboxylate/amino acid:cation symporter (DAACS) (TC 2.A.23) family.</text>
</comment>
<reference evidence="11 12" key="1">
    <citation type="submission" date="2015-06" db="EMBL/GenBank/DDBJ databases">
        <title>The Genome Sequence of Enterococcus hirae 88EA1.</title>
        <authorList>
            <consortium name="The Broad Institute Genomics Platform"/>
            <consortium name="The Broad Institute Genome Sequencing Center for Infectious Disease"/>
            <person name="Earl A.M."/>
            <person name="Van Tyne D."/>
            <person name="Lebreton F."/>
            <person name="Saavedra J.T."/>
            <person name="Gilmore M.S."/>
            <person name="Manson McGuire A."/>
            <person name="Clock S."/>
            <person name="Crupain M."/>
            <person name="Rangan U."/>
            <person name="Young S."/>
            <person name="Abouelleil A."/>
            <person name="Cao P."/>
            <person name="Chapman S.B."/>
            <person name="Griggs A."/>
            <person name="Priest M."/>
            <person name="Shea T."/>
            <person name="Wortman J."/>
            <person name="Nusbaum C."/>
            <person name="Birren B."/>
        </authorList>
    </citation>
    <scope>NUCLEOTIDE SEQUENCE [LARGE SCALE GENOMIC DNA]</scope>
    <source>
        <strain evidence="11 12">88EA1</strain>
    </source>
</reference>
<feature type="transmembrane region" description="Helical" evidence="10">
    <location>
        <begin position="16"/>
        <end position="35"/>
    </location>
</feature>
<accession>A0AB37IF88</accession>
<comment type="caution">
    <text evidence="11">The sequence shown here is derived from an EMBL/GenBank/DDBJ whole genome shotgun (WGS) entry which is preliminary data.</text>
</comment>
<protein>
    <recommendedName>
        <fullName evidence="3">L-cystine uptake protein TcyP</fullName>
    </recommendedName>
    <alternativeName>
        <fullName evidence="9">Transporter of cystine TcyP</fullName>
    </alternativeName>
</protein>
<feature type="transmembrane region" description="Helical" evidence="10">
    <location>
        <begin position="80"/>
        <end position="105"/>
    </location>
</feature>
<keyword evidence="6" id="KW-0029">Amino-acid transport</keyword>
<dbReference type="PRINTS" id="PR00173">
    <property type="entry name" value="EDTRNSPORT"/>
</dbReference>
<feature type="transmembrane region" description="Helical" evidence="10">
    <location>
        <begin position="265"/>
        <end position="292"/>
    </location>
</feature>
<evidence type="ECO:0000256" key="3">
    <source>
        <dbReference type="ARBA" id="ARBA00022031"/>
    </source>
</evidence>
<dbReference type="Gene3D" id="1.10.3860.10">
    <property type="entry name" value="Sodium:dicarboxylate symporter"/>
    <property type="match status" value="1"/>
</dbReference>
<feature type="transmembrane region" description="Helical" evidence="10">
    <location>
        <begin position="232"/>
        <end position="253"/>
    </location>
</feature>
<evidence type="ECO:0000313" key="11">
    <source>
        <dbReference type="EMBL" id="RBT68145.1"/>
    </source>
</evidence>
<dbReference type="GO" id="GO:0015184">
    <property type="term" value="F:L-cystine transmembrane transporter activity"/>
    <property type="evidence" value="ECO:0007669"/>
    <property type="project" value="TreeGrafter"/>
</dbReference>
<evidence type="ECO:0000313" key="12">
    <source>
        <dbReference type="Proteomes" id="UP000253498"/>
    </source>
</evidence>
<dbReference type="RefSeq" id="WP_257007713.1">
    <property type="nucleotide sequence ID" value="NZ_JBFCRC010000017.1"/>
</dbReference>
<dbReference type="PANTHER" id="PTHR42865">
    <property type="entry name" value="PROTON/GLUTAMATE-ASPARTATE SYMPORTER"/>
    <property type="match status" value="1"/>
</dbReference>
<proteinExistence type="inferred from homology"/>
<dbReference type="GO" id="GO:0015293">
    <property type="term" value="F:symporter activity"/>
    <property type="evidence" value="ECO:0007669"/>
    <property type="project" value="InterPro"/>
</dbReference>
<evidence type="ECO:0000256" key="1">
    <source>
        <dbReference type="ARBA" id="ARBA00004141"/>
    </source>
</evidence>
<dbReference type="PANTHER" id="PTHR42865:SF5">
    <property type="entry name" value="L-CYSTINE TRANSPORTER TCYP"/>
    <property type="match status" value="1"/>
</dbReference>
<keyword evidence="5 10" id="KW-0812">Transmembrane</keyword>
<sequence>MIDAPFFTQFLKVSNYYTAGGIALLILSLGVMKYLKDKRINFSKRMIYALILGLLLGVVIDLIGSDSEIYTEFARTEINAWYALVGSGFLKMIQLLAIPVVFLSIIKVVIDVKGERLKYLTGKTFATLLGTTAISAALGIAVVKLYRLNGAEFAGDLAADKAESISNIASQSFPEFFLKLIPNNIVSVMGDNGSIVSVVIIAAMFAGAIRFLQVKKPDQVAPFVTLLDSLKVTVISVLTNVIKLMPYGVVALVSNTIISRGIQAIMGMIGFIAALYTGVLLMLIVYVILLLFMGVNPIVFYKKAFTTLLFAFSSRSSVGTLPYTLKNLEEDLGVSQETANFVATLGTSIGMNGCAGVFPAMLGVLMGSAVGAEMDLSFYFLVVVVVTVGSIGIAGVPGTATVAATVTLNGLGFGHTITSIGAIFGIDPIVDMGRTMLNVAGSMVSAIMVDKWEGTFDKQAFLAPLNKKMKKSNRQWEKLCVQLVIKRYLGNELIPTR</sequence>
<name>A0AB37IF88_ENTHR</name>
<dbReference type="InterPro" id="IPR001991">
    <property type="entry name" value="Na-dicarboxylate_symporter"/>
</dbReference>
<dbReference type="Proteomes" id="UP000253498">
    <property type="component" value="Unassembled WGS sequence"/>
</dbReference>
<evidence type="ECO:0000256" key="2">
    <source>
        <dbReference type="ARBA" id="ARBA00006148"/>
    </source>
</evidence>
<feature type="transmembrane region" description="Helical" evidence="10">
    <location>
        <begin position="193"/>
        <end position="212"/>
    </location>
</feature>
<feature type="transmembrane region" description="Helical" evidence="10">
    <location>
        <begin position="47"/>
        <end position="65"/>
    </location>
</feature>
<comment type="subcellular location">
    <subcellularLocation>
        <location evidence="1">Membrane</location>
        <topology evidence="1">Multi-pass membrane protein</topology>
    </subcellularLocation>
</comment>
<evidence type="ECO:0000256" key="5">
    <source>
        <dbReference type="ARBA" id="ARBA00022692"/>
    </source>
</evidence>
<dbReference type="EMBL" id="LESJ01000005">
    <property type="protein sequence ID" value="RBT68145.1"/>
    <property type="molecule type" value="Genomic_DNA"/>
</dbReference>
<keyword evidence="7 10" id="KW-1133">Transmembrane helix</keyword>
<feature type="transmembrane region" description="Helical" evidence="10">
    <location>
        <begin position="402"/>
        <end position="426"/>
    </location>
</feature>
<dbReference type="Pfam" id="PF00375">
    <property type="entry name" value="SDF"/>
    <property type="match status" value="1"/>
</dbReference>
<keyword evidence="4" id="KW-0813">Transport</keyword>
<feature type="transmembrane region" description="Helical" evidence="10">
    <location>
        <begin position="125"/>
        <end position="146"/>
    </location>
</feature>
<gene>
    <name evidence="11" type="ORF">EB03_01269</name>
</gene>
<feature type="transmembrane region" description="Helical" evidence="10">
    <location>
        <begin position="345"/>
        <end position="366"/>
    </location>
</feature>
<dbReference type="InterPro" id="IPR036458">
    <property type="entry name" value="Na:dicarbo_symporter_sf"/>
</dbReference>
<dbReference type="SUPFAM" id="SSF118215">
    <property type="entry name" value="Proton glutamate symport protein"/>
    <property type="match status" value="1"/>
</dbReference>
<organism evidence="11 12">
    <name type="scientific">Enterococcus hirae</name>
    <dbReference type="NCBI Taxonomy" id="1354"/>
    <lineage>
        <taxon>Bacteria</taxon>
        <taxon>Bacillati</taxon>
        <taxon>Bacillota</taxon>
        <taxon>Bacilli</taxon>
        <taxon>Lactobacillales</taxon>
        <taxon>Enterococcaceae</taxon>
        <taxon>Enterococcus</taxon>
    </lineage>
</organism>
<dbReference type="GO" id="GO:0005886">
    <property type="term" value="C:plasma membrane"/>
    <property type="evidence" value="ECO:0007669"/>
    <property type="project" value="TreeGrafter"/>
</dbReference>
<feature type="transmembrane region" description="Helical" evidence="10">
    <location>
        <begin position="378"/>
        <end position="396"/>
    </location>
</feature>
<dbReference type="AlphaFoldDB" id="A0AB37IF88"/>
<evidence type="ECO:0000256" key="8">
    <source>
        <dbReference type="ARBA" id="ARBA00023136"/>
    </source>
</evidence>
<keyword evidence="8 10" id="KW-0472">Membrane</keyword>